<dbReference type="EMBL" id="GG745349">
    <property type="protein sequence ID" value="KNE65943.1"/>
    <property type="molecule type" value="Genomic_DNA"/>
</dbReference>
<name>A0A0L0STR3_ALLM3</name>
<dbReference type="GO" id="GO:0036297">
    <property type="term" value="P:interstrand cross-link repair"/>
    <property type="evidence" value="ECO:0007669"/>
    <property type="project" value="TreeGrafter"/>
</dbReference>
<evidence type="ECO:0000256" key="1">
    <source>
        <dbReference type="ARBA" id="ARBA00022722"/>
    </source>
</evidence>
<dbReference type="InterPro" id="IPR036866">
    <property type="entry name" value="RibonucZ/Hydroxyglut_hydro"/>
</dbReference>
<accession>A0A0L0STR3</accession>
<reference evidence="4 5" key="1">
    <citation type="submission" date="2009-11" db="EMBL/GenBank/DDBJ databases">
        <title>Annotation of Allomyces macrogynus ATCC 38327.</title>
        <authorList>
            <consortium name="The Broad Institute Genome Sequencing Platform"/>
            <person name="Russ C."/>
            <person name="Cuomo C."/>
            <person name="Burger G."/>
            <person name="Gray M.W."/>
            <person name="Holland P.W.H."/>
            <person name="King N."/>
            <person name="Lang F.B.F."/>
            <person name="Roger A.J."/>
            <person name="Ruiz-Trillo I."/>
            <person name="Young S.K."/>
            <person name="Zeng Q."/>
            <person name="Gargeya S."/>
            <person name="Fitzgerald M."/>
            <person name="Haas B."/>
            <person name="Abouelleil A."/>
            <person name="Alvarado L."/>
            <person name="Arachchi H.M."/>
            <person name="Berlin A."/>
            <person name="Chapman S.B."/>
            <person name="Gearin G."/>
            <person name="Goldberg J."/>
            <person name="Griggs A."/>
            <person name="Gujja S."/>
            <person name="Hansen M."/>
            <person name="Heiman D."/>
            <person name="Howarth C."/>
            <person name="Larimer J."/>
            <person name="Lui A."/>
            <person name="MacDonald P.J.P."/>
            <person name="McCowen C."/>
            <person name="Montmayeur A."/>
            <person name="Murphy C."/>
            <person name="Neiman D."/>
            <person name="Pearson M."/>
            <person name="Priest M."/>
            <person name="Roberts A."/>
            <person name="Saif S."/>
            <person name="Shea T."/>
            <person name="Sisk P."/>
            <person name="Stolte C."/>
            <person name="Sykes S."/>
            <person name="Wortman J."/>
            <person name="Nusbaum C."/>
            <person name="Birren B."/>
        </authorList>
    </citation>
    <scope>NUCLEOTIDE SEQUENCE [LARGE SCALE GENOMIC DNA]</scope>
    <source>
        <strain evidence="4 5">ATCC 38327</strain>
    </source>
</reference>
<dbReference type="GO" id="GO:0000723">
    <property type="term" value="P:telomere maintenance"/>
    <property type="evidence" value="ECO:0007669"/>
    <property type="project" value="TreeGrafter"/>
</dbReference>
<keyword evidence="5" id="KW-1185">Reference proteome</keyword>
<protein>
    <recommendedName>
        <fullName evidence="6">Metallo-beta-lactamase domain-containing protein</fullName>
    </recommendedName>
</protein>
<dbReference type="PANTHER" id="PTHR23240">
    <property type="entry name" value="DNA CROSS-LINK REPAIR PROTEIN PSO2/SNM1-RELATED"/>
    <property type="match status" value="1"/>
</dbReference>
<evidence type="ECO:0000313" key="4">
    <source>
        <dbReference type="EMBL" id="KNE65943.1"/>
    </source>
</evidence>
<organism evidence="4 5">
    <name type="scientific">Allomyces macrogynus (strain ATCC 38327)</name>
    <name type="common">Allomyces javanicus var. macrogynus</name>
    <dbReference type="NCBI Taxonomy" id="578462"/>
    <lineage>
        <taxon>Eukaryota</taxon>
        <taxon>Fungi</taxon>
        <taxon>Fungi incertae sedis</taxon>
        <taxon>Blastocladiomycota</taxon>
        <taxon>Blastocladiomycetes</taxon>
        <taxon>Blastocladiales</taxon>
        <taxon>Blastocladiaceae</taxon>
        <taxon>Allomyces</taxon>
    </lineage>
</organism>
<evidence type="ECO:0000313" key="5">
    <source>
        <dbReference type="Proteomes" id="UP000054350"/>
    </source>
</evidence>
<reference evidence="5" key="2">
    <citation type="submission" date="2009-11" db="EMBL/GenBank/DDBJ databases">
        <title>The Genome Sequence of Allomyces macrogynus strain ATCC 38327.</title>
        <authorList>
            <consortium name="The Broad Institute Genome Sequencing Platform"/>
            <person name="Russ C."/>
            <person name="Cuomo C."/>
            <person name="Shea T."/>
            <person name="Young S.K."/>
            <person name="Zeng Q."/>
            <person name="Koehrsen M."/>
            <person name="Haas B."/>
            <person name="Borodovsky M."/>
            <person name="Guigo R."/>
            <person name="Alvarado L."/>
            <person name="Berlin A."/>
            <person name="Borenstein D."/>
            <person name="Chen Z."/>
            <person name="Engels R."/>
            <person name="Freedman E."/>
            <person name="Gellesch M."/>
            <person name="Goldberg J."/>
            <person name="Griggs A."/>
            <person name="Gujja S."/>
            <person name="Heiman D."/>
            <person name="Hepburn T."/>
            <person name="Howarth C."/>
            <person name="Jen D."/>
            <person name="Larson L."/>
            <person name="Lewis B."/>
            <person name="Mehta T."/>
            <person name="Park D."/>
            <person name="Pearson M."/>
            <person name="Roberts A."/>
            <person name="Saif S."/>
            <person name="Shenoy N."/>
            <person name="Sisk P."/>
            <person name="Stolte C."/>
            <person name="Sykes S."/>
            <person name="Walk T."/>
            <person name="White J."/>
            <person name="Yandava C."/>
            <person name="Burger G."/>
            <person name="Gray M.W."/>
            <person name="Holland P.W.H."/>
            <person name="King N."/>
            <person name="Lang F.B.F."/>
            <person name="Roger A.J."/>
            <person name="Ruiz-Trillo I."/>
            <person name="Lander E."/>
            <person name="Nusbaum C."/>
        </authorList>
    </citation>
    <scope>NUCLEOTIDE SEQUENCE [LARGE SCALE GENOMIC DNA]</scope>
    <source>
        <strain evidence="5">ATCC 38327</strain>
    </source>
</reference>
<dbReference type="GO" id="GO:0035312">
    <property type="term" value="F:5'-3' DNA exonuclease activity"/>
    <property type="evidence" value="ECO:0007669"/>
    <property type="project" value="TreeGrafter"/>
</dbReference>
<sequence length="118" mass="12868">MPNDLAFNGILHEYSFLAVDKLAAATSTEFEHILTHAHSDHTSGIAHLPLKTKVHCTHATKTYLPIVNDPPVGHLDLVVVQYDRPFTLSSKSDQPVVVNVTFIDAFHCPGSASILIKA</sequence>
<dbReference type="Proteomes" id="UP000054350">
    <property type="component" value="Unassembled WGS sequence"/>
</dbReference>
<dbReference type="STRING" id="578462.A0A0L0STR3"/>
<evidence type="ECO:0008006" key="6">
    <source>
        <dbReference type="Google" id="ProtNLM"/>
    </source>
</evidence>
<keyword evidence="2" id="KW-0378">Hydrolase</keyword>
<dbReference type="GO" id="GO:0006303">
    <property type="term" value="P:double-strand break repair via nonhomologous end joining"/>
    <property type="evidence" value="ECO:0007669"/>
    <property type="project" value="TreeGrafter"/>
</dbReference>
<keyword evidence="3" id="KW-0269">Exonuclease</keyword>
<dbReference type="PANTHER" id="PTHR23240:SF8">
    <property type="entry name" value="PROTEIN ARTEMIS"/>
    <property type="match status" value="1"/>
</dbReference>
<dbReference type="OrthoDB" id="5561659at2759"/>
<keyword evidence="1" id="KW-0540">Nuclease</keyword>
<dbReference type="VEuPathDB" id="FungiDB:AMAG_10230"/>
<evidence type="ECO:0000256" key="3">
    <source>
        <dbReference type="ARBA" id="ARBA00022839"/>
    </source>
</evidence>
<proteinExistence type="predicted"/>
<dbReference type="AlphaFoldDB" id="A0A0L0STR3"/>
<dbReference type="Gene3D" id="3.60.15.10">
    <property type="entry name" value="Ribonuclease Z/Hydroxyacylglutathione hydrolase-like"/>
    <property type="match status" value="1"/>
</dbReference>
<evidence type="ECO:0000256" key="2">
    <source>
        <dbReference type="ARBA" id="ARBA00022801"/>
    </source>
</evidence>
<gene>
    <name evidence="4" type="ORF">AMAG_10230</name>
</gene>
<dbReference type="SUPFAM" id="SSF56281">
    <property type="entry name" value="Metallo-hydrolase/oxidoreductase"/>
    <property type="match status" value="1"/>
</dbReference>
<dbReference type="GO" id="GO:0003684">
    <property type="term" value="F:damaged DNA binding"/>
    <property type="evidence" value="ECO:0007669"/>
    <property type="project" value="TreeGrafter"/>
</dbReference>